<comment type="similarity">
    <text evidence="3 6">Belongs to the DHNA family.</text>
</comment>
<evidence type="ECO:0000256" key="1">
    <source>
        <dbReference type="ARBA" id="ARBA00001353"/>
    </source>
</evidence>
<comment type="pathway">
    <text evidence="2 6">Cofactor biosynthesis; tetrahydrofolate biosynthesis; 2-amino-4-hydroxy-6-hydroxymethyl-7,8-dihydropteridine diphosphate from 7,8-dihydroneopterin triphosphate: step 3/4.</text>
</comment>
<reference evidence="8 9" key="1">
    <citation type="submission" date="2023-06" db="EMBL/GenBank/DDBJ databases">
        <title>Alteromonas sp. ASW11-36 isolated from intertidal sand.</title>
        <authorList>
            <person name="Li Y."/>
        </authorList>
    </citation>
    <scope>NUCLEOTIDE SEQUENCE [LARGE SCALE GENOMIC DNA]</scope>
    <source>
        <strain evidence="8 9">ASW11-36</strain>
    </source>
</reference>
<evidence type="ECO:0000259" key="7">
    <source>
        <dbReference type="SMART" id="SM00905"/>
    </source>
</evidence>
<sequence>MEQIIIQGLQLPTIIGVYDWERTQPQTLIVDLVITADVSAACHSDDVNDTLDYAKLSDELVELAKQSQCELLEAFASAICDTLMAYKRITQVDVTVEKPNILSNARRVAVRLVRVRQ</sequence>
<keyword evidence="9" id="KW-1185">Reference proteome</keyword>
<organism evidence="8 9">
    <name type="scientific">Alteromonas arenosi</name>
    <dbReference type="NCBI Taxonomy" id="3055817"/>
    <lineage>
        <taxon>Bacteria</taxon>
        <taxon>Pseudomonadati</taxon>
        <taxon>Pseudomonadota</taxon>
        <taxon>Gammaproteobacteria</taxon>
        <taxon>Alteromonadales</taxon>
        <taxon>Alteromonadaceae</taxon>
        <taxon>Alteromonas/Salinimonas group</taxon>
        <taxon>Alteromonas</taxon>
    </lineage>
</organism>
<dbReference type="InterPro" id="IPR043133">
    <property type="entry name" value="GTP-CH-I_C/QueF"/>
</dbReference>
<evidence type="ECO:0000256" key="3">
    <source>
        <dbReference type="ARBA" id="ARBA00005708"/>
    </source>
</evidence>
<dbReference type="PANTHER" id="PTHR42844:SF1">
    <property type="entry name" value="DIHYDRONEOPTERIN ALDOLASE 1-RELATED"/>
    <property type="match status" value="1"/>
</dbReference>
<dbReference type="EMBL" id="JAUCBP010000012">
    <property type="protein sequence ID" value="MDM7861741.1"/>
    <property type="molecule type" value="Genomic_DNA"/>
</dbReference>
<evidence type="ECO:0000256" key="5">
    <source>
        <dbReference type="ARBA" id="ARBA00023239"/>
    </source>
</evidence>
<evidence type="ECO:0000256" key="6">
    <source>
        <dbReference type="RuleBase" id="RU362079"/>
    </source>
</evidence>
<dbReference type="EC" id="4.1.2.25" evidence="6"/>
<evidence type="ECO:0000313" key="9">
    <source>
        <dbReference type="Proteomes" id="UP001234343"/>
    </source>
</evidence>
<comment type="function">
    <text evidence="6">Catalyzes the conversion of 7,8-dihydroneopterin to 6-hydroxymethyl-7,8-dihydropterin.</text>
</comment>
<dbReference type="Gene3D" id="3.30.1130.10">
    <property type="match status" value="1"/>
</dbReference>
<dbReference type="NCBIfam" id="TIGR00525">
    <property type="entry name" value="folB"/>
    <property type="match status" value="1"/>
</dbReference>
<evidence type="ECO:0000256" key="4">
    <source>
        <dbReference type="ARBA" id="ARBA00022909"/>
    </source>
</evidence>
<comment type="caution">
    <text evidence="8">The sequence shown here is derived from an EMBL/GenBank/DDBJ whole genome shotgun (WGS) entry which is preliminary data.</text>
</comment>
<evidence type="ECO:0000256" key="2">
    <source>
        <dbReference type="ARBA" id="ARBA00005013"/>
    </source>
</evidence>
<dbReference type="InterPro" id="IPR006156">
    <property type="entry name" value="Dihydroneopterin_aldolase"/>
</dbReference>
<keyword evidence="4 6" id="KW-0289">Folate biosynthesis</keyword>
<comment type="catalytic activity">
    <reaction evidence="1 6">
        <text>7,8-dihydroneopterin = 6-hydroxymethyl-7,8-dihydropterin + glycolaldehyde</text>
        <dbReference type="Rhea" id="RHEA:10540"/>
        <dbReference type="ChEBI" id="CHEBI:17001"/>
        <dbReference type="ChEBI" id="CHEBI:17071"/>
        <dbReference type="ChEBI" id="CHEBI:44841"/>
        <dbReference type="EC" id="4.1.2.25"/>
    </reaction>
</comment>
<dbReference type="Proteomes" id="UP001234343">
    <property type="component" value="Unassembled WGS sequence"/>
</dbReference>
<accession>A0ABT7SZX0</accession>
<name>A0ABT7SZX0_9ALTE</name>
<dbReference type="Pfam" id="PF02152">
    <property type="entry name" value="FolB"/>
    <property type="match status" value="1"/>
</dbReference>
<feature type="domain" description="Dihydroneopterin aldolase/epimerase" evidence="7">
    <location>
        <begin position="4"/>
        <end position="114"/>
    </location>
</feature>
<evidence type="ECO:0000313" key="8">
    <source>
        <dbReference type="EMBL" id="MDM7861741.1"/>
    </source>
</evidence>
<dbReference type="PANTHER" id="PTHR42844">
    <property type="entry name" value="DIHYDRONEOPTERIN ALDOLASE 1-RELATED"/>
    <property type="match status" value="1"/>
</dbReference>
<dbReference type="NCBIfam" id="TIGR00526">
    <property type="entry name" value="folB_dom"/>
    <property type="match status" value="1"/>
</dbReference>
<dbReference type="SUPFAM" id="SSF55620">
    <property type="entry name" value="Tetrahydrobiopterin biosynthesis enzymes-like"/>
    <property type="match status" value="1"/>
</dbReference>
<dbReference type="GO" id="GO:0004150">
    <property type="term" value="F:dihydroneopterin aldolase activity"/>
    <property type="evidence" value="ECO:0007669"/>
    <property type="project" value="UniProtKB-EC"/>
</dbReference>
<dbReference type="InterPro" id="IPR006157">
    <property type="entry name" value="FolB_dom"/>
</dbReference>
<dbReference type="SMART" id="SM00905">
    <property type="entry name" value="FolB"/>
    <property type="match status" value="1"/>
</dbReference>
<keyword evidence="5 6" id="KW-0456">Lyase</keyword>
<proteinExistence type="inferred from homology"/>
<dbReference type="RefSeq" id="WP_289366398.1">
    <property type="nucleotide sequence ID" value="NZ_JAUCBP010000012.1"/>
</dbReference>
<gene>
    <name evidence="8" type="primary">folB</name>
    <name evidence="8" type="ORF">QTP81_14155</name>
</gene>
<protein>
    <recommendedName>
        <fullName evidence="6">7,8-dihydroneopterin aldolase</fullName>
        <ecNumber evidence="6">4.1.2.25</ecNumber>
    </recommendedName>
</protein>